<evidence type="ECO:0000313" key="3">
    <source>
        <dbReference type="EMBL" id="BDS06574.1"/>
    </source>
</evidence>
<dbReference type="KEGG" id="osu:NT6N_16140"/>
<evidence type="ECO:0000259" key="2">
    <source>
        <dbReference type="Pfam" id="PF07589"/>
    </source>
</evidence>
<feature type="signal peptide" evidence="1">
    <location>
        <begin position="1"/>
        <end position="21"/>
    </location>
</feature>
<sequence length="242" mass="24520">MLKPSTLISSAIGMFALSAQAATINIMFHNGLTTVGNLDTAPDGTIVSAGSNGSDVWNNVANNGGDGLVFTGKALNFADGSGASGATLDVTAGTSTFNGGNANDDQIMMNGLYGFLSEVGGGGESLTINGLGSVFSSGYRITIYGEGPDDNAGNPRVMGYTIDGTTKTISDGGGFTGTFTEGEKFVVFDNLSLQDVTISMSATGGSGTRSLINGIIIESVPEPSSTALLGIGLCGFLLRRRR</sequence>
<dbReference type="EMBL" id="AP026866">
    <property type="protein sequence ID" value="BDS06574.1"/>
    <property type="molecule type" value="Genomic_DNA"/>
</dbReference>
<keyword evidence="1" id="KW-0732">Signal</keyword>
<accession>A0AAT9FKU2</accession>
<feature type="domain" description="Ice-binding protein C-terminal" evidence="2">
    <location>
        <begin position="219"/>
        <end position="241"/>
    </location>
</feature>
<proteinExistence type="predicted"/>
<name>A0AAT9FKU2_9BACT</name>
<gene>
    <name evidence="3" type="ORF">NT6N_16140</name>
</gene>
<protein>
    <recommendedName>
        <fullName evidence="2">Ice-binding protein C-terminal domain-containing protein</fullName>
    </recommendedName>
</protein>
<evidence type="ECO:0000256" key="1">
    <source>
        <dbReference type="SAM" id="SignalP"/>
    </source>
</evidence>
<dbReference type="NCBIfam" id="TIGR02595">
    <property type="entry name" value="PEP_CTERM"/>
    <property type="match status" value="1"/>
</dbReference>
<dbReference type="AlphaFoldDB" id="A0AAT9FKU2"/>
<reference evidence="3" key="1">
    <citation type="submission" date="2024-07" db="EMBL/GenBank/DDBJ databases">
        <title>Complete genome sequence of Verrucomicrobiaceae bacterium NT6N.</title>
        <authorList>
            <person name="Huang C."/>
            <person name="Takami H."/>
            <person name="Hamasaki K."/>
        </authorList>
    </citation>
    <scope>NUCLEOTIDE SEQUENCE</scope>
    <source>
        <strain evidence="3">NT6N</strain>
    </source>
</reference>
<dbReference type="InterPro" id="IPR013424">
    <property type="entry name" value="Ice-binding_C"/>
</dbReference>
<feature type="chain" id="PRO_5043747982" description="Ice-binding protein C-terminal domain-containing protein" evidence="1">
    <location>
        <begin position="22"/>
        <end position="242"/>
    </location>
</feature>
<organism evidence="3">
    <name type="scientific">Oceaniferula spumae</name>
    <dbReference type="NCBI Taxonomy" id="2979115"/>
    <lineage>
        <taxon>Bacteria</taxon>
        <taxon>Pseudomonadati</taxon>
        <taxon>Verrucomicrobiota</taxon>
        <taxon>Verrucomicrobiia</taxon>
        <taxon>Verrucomicrobiales</taxon>
        <taxon>Verrucomicrobiaceae</taxon>
        <taxon>Oceaniferula</taxon>
    </lineage>
</organism>
<dbReference type="Pfam" id="PF07589">
    <property type="entry name" value="PEP-CTERM"/>
    <property type="match status" value="1"/>
</dbReference>